<accession>A0ABV4X9E2</accession>
<dbReference type="RefSeq" id="WP_413272190.1">
    <property type="nucleotide sequence ID" value="NZ_JBHFNQ010000151.1"/>
</dbReference>
<reference evidence="1 2" key="1">
    <citation type="submission" date="2024-09" db="EMBL/GenBank/DDBJ databases">
        <title>Floridaenema gen nov. (Aerosakkonemataceae, Aerosakkonematales ord. nov., Cyanobacteria) from benthic tropical and subtropical fresh waters, with the description of four new species.</title>
        <authorList>
            <person name="Moretto J.A."/>
            <person name="Berthold D.E."/>
            <person name="Lefler F.W."/>
            <person name="Huang I.-S."/>
            <person name="Laughinghouse H. IV."/>
        </authorList>
    </citation>
    <scope>NUCLEOTIDE SEQUENCE [LARGE SCALE GENOMIC DNA]</scope>
    <source>
        <strain evidence="1 2">BLCC-F46</strain>
    </source>
</reference>
<dbReference type="Proteomes" id="UP001576774">
    <property type="component" value="Unassembled WGS sequence"/>
</dbReference>
<name>A0ABV4X9E2_9CYAN</name>
<organism evidence="1 2">
    <name type="scientific">Floridaenema aerugineum BLCC-F46</name>
    <dbReference type="NCBI Taxonomy" id="3153654"/>
    <lineage>
        <taxon>Bacteria</taxon>
        <taxon>Bacillati</taxon>
        <taxon>Cyanobacteriota</taxon>
        <taxon>Cyanophyceae</taxon>
        <taxon>Oscillatoriophycideae</taxon>
        <taxon>Aerosakkonematales</taxon>
        <taxon>Aerosakkonemataceae</taxon>
        <taxon>Floridanema</taxon>
        <taxon>Floridanema aerugineum</taxon>
    </lineage>
</organism>
<evidence type="ECO:0000313" key="1">
    <source>
        <dbReference type="EMBL" id="MFB2879141.1"/>
    </source>
</evidence>
<evidence type="ECO:0000313" key="2">
    <source>
        <dbReference type="Proteomes" id="UP001576774"/>
    </source>
</evidence>
<keyword evidence="2" id="KW-1185">Reference proteome</keyword>
<gene>
    <name evidence="1" type="ORF">ACE1CC_19985</name>
</gene>
<dbReference type="EMBL" id="JBHFNQ010000151">
    <property type="protein sequence ID" value="MFB2879141.1"/>
    <property type="molecule type" value="Genomic_DNA"/>
</dbReference>
<protein>
    <submittedName>
        <fullName evidence="1">Uncharacterized protein</fullName>
    </submittedName>
</protein>
<comment type="caution">
    <text evidence="1">The sequence shown here is derived from an EMBL/GenBank/DDBJ whole genome shotgun (WGS) entry which is preliminary data.</text>
</comment>
<proteinExistence type="predicted"/>
<sequence>MNNCPCCSHQMLRHIRHHQIYWFCRHCWQEMPLLERKVPSLIPSLGKDLLIASLKPSLISA</sequence>